<comment type="similarity">
    <text evidence="1">Belongs to the ROK (NagC/XylR) family.</text>
</comment>
<organism evidence="2 3">
    <name type="scientific">Cellulosimicrobium arenosum</name>
    <dbReference type="NCBI Taxonomy" id="2708133"/>
    <lineage>
        <taxon>Bacteria</taxon>
        <taxon>Bacillati</taxon>
        <taxon>Actinomycetota</taxon>
        <taxon>Actinomycetes</taxon>
        <taxon>Micrococcales</taxon>
        <taxon>Promicromonosporaceae</taxon>
        <taxon>Cellulosimicrobium</taxon>
    </lineage>
</organism>
<dbReference type="EMBL" id="JACYHB010000004">
    <property type="protein sequence ID" value="MBD8078734.1"/>
    <property type="molecule type" value="Genomic_DNA"/>
</dbReference>
<dbReference type="RefSeq" id="WP_191828321.1">
    <property type="nucleotide sequence ID" value="NZ_JACYHB010000004.1"/>
</dbReference>
<reference evidence="2" key="2">
    <citation type="submission" date="2020-09" db="EMBL/GenBank/DDBJ databases">
        <authorList>
            <person name="Yu Y."/>
        </authorList>
    </citation>
    <scope>NUCLEOTIDE SEQUENCE</scope>
    <source>
        <strain evidence="2">KCTC 49039</strain>
    </source>
</reference>
<gene>
    <name evidence="2" type="ORF">IF651_06650</name>
</gene>
<dbReference type="AlphaFoldDB" id="A0A927G890"/>
<dbReference type="PANTHER" id="PTHR18964">
    <property type="entry name" value="ROK (REPRESSOR, ORF, KINASE) FAMILY"/>
    <property type="match status" value="1"/>
</dbReference>
<dbReference type="Pfam" id="PF00480">
    <property type="entry name" value="ROK"/>
    <property type="match status" value="1"/>
</dbReference>
<dbReference type="InterPro" id="IPR036390">
    <property type="entry name" value="WH_DNA-bd_sf"/>
</dbReference>
<name>A0A927G890_9MICO</name>
<dbReference type="Proteomes" id="UP000610846">
    <property type="component" value="Unassembled WGS sequence"/>
</dbReference>
<protein>
    <submittedName>
        <fullName evidence="2">ROK family protein</fullName>
    </submittedName>
</protein>
<dbReference type="InterPro" id="IPR000600">
    <property type="entry name" value="ROK"/>
</dbReference>
<comment type="caution">
    <text evidence="2">The sequence shown here is derived from an EMBL/GenBank/DDBJ whole genome shotgun (WGS) entry which is preliminary data.</text>
</comment>
<proteinExistence type="inferred from homology"/>
<dbReference type="InterPro" id="IPR036388">
    <property type="entry name" value="WH-like_DNA-bd_sf"/>
</dbReference>
<evidence type="ECO:0000313" key="3">
    <source>
        <dbReference type="Proteomes" id="UP000610846"/>
    </source>
</evidence>
<dbReference type="SUPFAM" id="SSF46785">
    <property type="entry name" value="Winged helix' DNA-binding domain"/>
    <property type="match status" value="1"/>
</dbReference>
<evidence type="ECO:0000313" key="2">
    <source>
        <dbReference type="EMBL" id="MBD8078734.1"/>
    </source>
</evidence>
<evidence type="ECO:0000256" key="1">
    <source>
        <dbReference type="ARBA" id="ARBA00006479"/>
    </source>
</evidence>
<keyword evidence="3" id="KW-1185">Reference proteome</keyword>
<dbReference type="InterPro" id="IPR043129">
    <property type="entry name" value="ATPase_NBD"/>
</dbReference>
<dbReference type="Gene3D" id="3.30.420.40">
    <property type="match status" value="2"/>
</dbReference>
<sequence length="403" mass="40743">MDKLLAGSPARLRALNARAVLDSLGSGPPRARPEITTTTGLSKTTVAQALRALVATGVVVDAGLDHDRRGPAATLYRVDPDHAFGLGVDVARDRVRAALVDVTGAVRARAERRDVATTVAARARAIADLARSCTADVQTRLGSGRSIEVTRAVVGLPTVVGPDRATIRRVPGFEKGGTTLRDAIADALGCPVALENDLNLAAVAEQHDGAATGVRSFVVLGFGEGFGAGLVLDGRLHRGAAGGAGEVAFLPHADGPLGMQALGTTALAAIARDHGLPDGITLAGAVDRAQEGDASAGAALDTVAARLAVVAGTVALVVEPELFVLTGQAARSPLADRVTAFLAEQLAILPMHVVPSALGGDGVVLGAAREASDALRELVFDRAVTATPGDEADGGTTDEEAAV</sequence>
<reference evidence="2" key="1">
    <citation type="journal article" date="2018" name="Curr. Microbiol.">
        <title>Cellulosimicrobium arenosum sp. nov., Isolated from Marine Sediment Sand.</title>
        <authorList>
            <person name="Oh M."/>
            <person name="Kim J.H."/>
            <person name="Yoon J.H."/>
            <person name="Schumann P."/>
            <person name="Kim W."/>
        </authorList>
    </citation>
    <scope>NUCLEOTIDE SEQUENCE</scope>
    <source>
        <strain evidence="2">KCTC 49039</strain>
    </source>
</reference>
<accession>A0A927G890</accession>
<dbReference type="Gene3D" id="1.10.10.10">
    <property type="entry name" value="Winged helix-like DNA-binding domain superfamily/Winged helix DNA-binding domain"/>
    <property type="match status" value="1"/>
</dbReference>
<dbReference type="PANTHER" id="PTHR18964:SF149">
    <property type="entry name" value="BIFUNCTIONAL UDP-N-ACETYLGLUCOSAMINE 2-EPIMERASE_N-ACETYLMANNOSAMINE KINASE"/>
    <property type="match status" value="1"/>
</dbReference>
<dbReference type="SUPFAM" id="SSF53067">
    <property type="entry name" value="Actin-like ATPase domain"/>
    <property type="match status" value="1"/>
</dbReference>